<evidence type="ECO:0000256" key="1">
    <source>
        <dbReference type="ARBA" id="ARBA00009600"/>
    </source>
</evidence>
<dbReference type="eggNOG" id="COG1678">
    <property type="taxonomic scope" value="Bacteria"/>
</dbReference>
<dbReference type="OrthoDB" id="9807486at2"/>
<dbReference type="PANTHER" id="PTHR30327:SF1">
    <property type="entry name" value="UPF0301 PROTEIN YQGE"/>
    <property type="match status" value="1"/>
</dbReference>
<proteinExistence type="inferred from homology"/>
<comment type="similarity">
    <text evidence="1 2">Belongs to the UPF0301 (AlgH) family.</text>
</comment>
<reference evidence="3 4" key="1">
    <citation type="submission" date="2006-02" db="EMBL/GenBank/DDBJ databases">
        <authorList>
            <person name="Waterbury J."/>
            <person name="Ferriera S."/>
            <person name="Johnson J."/>
            <person name="Kravitz S."/>
            <person name="Halpern A."/>
            <person name="Remington K."/>
            <person name="Beeson K."/>
            <person name="Tran B."/>
            <person name="Rogers Y.-H."/>
            <person name="Friedman R."/>
            <person name="Venter J.C."/>
        </authorList>
    </citation>
    <scope>NUCLEOTIDE SEQUENCE [LARGE SCALE GENOMIC DNA]</scope>
    <source>
        <strain evidence="3 4">Nb-231</strain>
    </source>
</reference>
<dbReference type="RefSeq" id="WP_005003413.1">
    <property type="nucleotide sequence ID" value="NZ_CH672427.1"/>
</dbReference>
<name>A4BSB4_9GAMM</name>
<dbReference type="PANTHER" id="PTHR30327">
    <property type="entry name" value="UNCHARACTERIZED PROTEIN YQGE"/>
    <property type="match status" value="1"/>
</dbReference>
<dbReference type="InterPro" id="IPR003774">
    <property type="entry name" value="AlgH-like"/>
</dbReference>
<dbReference type="HOGENOM" id="CLU_057596_1_0_6"/>
<dbReference type="Gene3D" id="3.40.1740.10">
    <property type="entry name" value="VC0467-like"/>
    <property type="match status" value="1"/>
</dbReference>
<protein>
    <recommendedName>
        <fullName evidence="2">UPF0301 protein NB231_13306</fullName>
    </recommendedName>
</protein>
<dbReference type="AlphaFoldDB" id="A4BSB4"/>
<sequence>MDKPSDLTNHFLIAMPALSDPNFAQTVAYICEHNADGALGIVINRPSELTLAELFTHMGFGEAPRTIGAQPVYVGGPVQRERGFVLHSPAGKWDSSLRVSEEVTITTSRDILEALAQGEGPKQYLVALGYAGWGTGQLEYEMAQNAWLSGPPDPTIIFERDGPERWRAAARLLGVDLTLLSSDTGHA</sequence>
<dbReference type="Pfam" id="PF02622">
    <property type="entry name" value="DUF179"/>
    <property type="match status" value="1"/>
</dbReference>
<evidence type="ECO:0000313" key="3">
    <source>
        <dbReference type="EMBL" id="EAR21374.1"/>
    </source>
</evidence>
<organism evidence="3 4">
    <name type="scientific">Nitrococcus mobilis Nb-231</name>
    <dbReference type="NCBI Taxonomy" id="314278"/>
    <lineage>
        <taxon>Bacteria</taxon>
        <taxon>Pseudomonadati</taxon>
        <taxon>Pseudomonadota</taxon>
        <taxon>Gammaproteobacteria</taxon>
        <taxon>Chromatiales</taxon>
        <taxon>Ectothiorhodospiraceae</taxon>
        <taxon>Nitrococcus</taxon>
    </lineage>
</organism>
<dbReference type="GO" id="GO:0005829">
    <property type="term" value="C:cytosol"/>
    <property type="evidence" value="ECO:0007669"/>
    <property type="project" value="TreeGrafter"/>
</dbReference>
<dbReference type="NCBIfam" id="NF001266">
    <property type="entry name" value="PRK00228.1-1"/>
    <property type="match status" value="1"/>
</dbReference>
<comment type="caution">
    <text evidence="3">The sequence shown here is derived from an EMBL/GenBank/DDBJ whole genome shotgun (WGS) entry which is preliminary data.</text>
</comment>
<dbReference type="HAMAP" id="MF_00758">
    <property type="entry name" value="UPF0301"/>
    <property type="match status" value="1"/>
</dbReference>
<dbReference type="Proteomes" id="UP000003374">
    <property type="component" value="Unassembled WGS sequence"/>
</dbReference>
<accession>A4BSB4</accession>
<evidence type="ECO:0000313" key="4">
    <source>
        <dbReference type="Proteomes" id="UP000003374"/>
    </source>
</evidence>
<evidence type="ECO:0000256" key="2">
    <source>
        <dbReference type="HAMAP-Rule" id="MF_00758"/>
    </source>
</evidence>
<gene>
    <name evidence="3" type="ORF">NB231_13306</name>
</gene>
<keyword evidence="4" id="KW-1185">Reference proteome</keyword>
<dbReference type="STRING" id="314278.NB231_13306"/>
<dbReference type="SUPFAM" id="SSF143456">
    <property type="entry name" value="VC0467-like"/>
    <property type="match status" value="1"/>
</dbReference>
<dbReference type="EMBL" id="AAOF01000009">
    <property type="protein sequence ID" value="EAR21374.1"/>
    <property type="molecule type" value="Genomic_DNA"/>
</dbReference>